<name>A0ABZ0GKF2_9GAMM</name>
<dbReference type="InterPro" id="IPR036116">
    <property type="entry name" value="FN3_sf"/>
</dbReference>
<dbReference type="InterPro" id="IPR013783">
    <property type="entry name" value="Ig-like_fold"/>
</dbReference>
<protein>
    <recommendedName>
        <fullName evidence="5">Fibronectin type III domain-containing protein</fullName>
    </recommendedName>
</protein>
<reference evidence="3 4" key="1">
    <citation type="submission" date="2023-09" db="EMBL/GenBank/DDBJ databases">
        <authorList>
            <person name="Qi X."/>
        </authorList>
    </citation>
    <scope>NUCLEOTIDE SEQUENCE [LARGE SCALE GENOMIC DNA]</scope>
    <source>
        <strain evidence="3 4">S1-1</strain>
    </source>
</reference>
<dbReference type="SUPFAM" id="SSF49265">
    <property type="entry name" value="Fibronectin type III"/>
    <property type="match status" value="1"/>
</dbReference>
<organism evidence="3 4">
    <name type="scientific">Thalassotalea fonticola</name>
    <dbReference type="NCBI Taxonomy" id="3065649"/>
    <lineage>
        <taxon>Bacteria</taxon>
        <taxon>Pseudomonadati</taxon>
        <taxon>Pseudomonadota</taxon>
        <taxon>Gammaproteobacteria</taxon>
        <taxon>Alteromonadales</taxon>
        <taxon>Colwelliaceae</taxon>
        <taxon>Thalassotalea</taxon>
    </lineage>
</organism>
<feature type="signal peptide" evidence="2">
    <location>
        <begin position="1"/>
        <end position="19"/>
    </location>
</feature>
<proteinExistence type="predicted"/>
<sequence length="170" mass="18511">MKKIQLLLLLSILILTACGGESQPEQQELPAEQEPIVEPTQEQPAPEQPAQEEASPEEPAPEEPASEVAIIDDSVAVPTSLKISSKASDVQLSWGYIAEASSYNIYYSEAGDVDENSMSFSTPNTRFSHQGLNSSIHNYKIQAVYDEKQVTSALSNTLHANLAKPVKIQD</sequence>
<dbReference type="Proteomes" id="UP001301442">
    <property type="component" value="Chromosome"/>
</dbReference>
<evidence type="ECO:0000313" key="4">
    <source>
        <dbReference type="Proteomes" id="UP001301442"/>
    </source>
</evidence>
<accession>A0ABZ0GKF2</accession>
<dbReference type="RefSeq" id="WP_348394834.1">
    <property type="nucleotide sequence ID" value="NZ_CP136600.1"/>
</dbReference>
<keyword evidence="2" id="KW-0732">Signal</keyword>
<evidence type="ECO:0008006" key="5">
    <source>
        <dbReference type="Google" id="ProtNLM"/>
    </source>
</evidence>
<feature type="compositionally biased region" description="Acidic residues" evidence="1">
    <location>
        <begin position="54"/>
        <end position="65"/>
    </location>
</feature>
<keyword evidence="4" id="KW-1185">Reference proteome</keyword>
<feature type="compositionally biased region" description="Low complexity" evidence="1">
    <location>
        <begin position="23"/>
        <end position="53"/>
    </location>
</feature>
<evidence type="ECO:0000256" key="1">
    <source>
        <dbReference type="SAM" id="MobiDB-lite"/>
    </source>
</evidence>
<evidence type="ECO:0000313" key="3">
    <source>
        <dbReference type="EMBL" id="WOH36020.1"/>
    </source>
</evidence>
<dbReference type="EMBL" id="CP136600">
    <property type="protein sequence ID" value="WOH36020.1"/>
    <property type="molecule type" value="Genomic_DNA"/>
</dbReference>
<evidence type="ECO:0000256" key="2">
    <source>
        <dbReference type="SAM" id="SignalP"/>
    </source>
</evidence>
<feature type="region of interest" description="Disordered" evidence="1">
    <location>
        <begin position="21"/>
        <end position="68"/>
    </location>
</feature>
<dbReference type="PROSITE" id="PS51257">
    <property type="entry name" value="PROKAR_LIPOPROTEIN"/>
    <property type="match status" value="1"/>
</dbReference>
<dbReference type="Gene3D" id="2.60.40.10">
    <property type="entry name" value="Immunoglobulins"/>
    <property type="match status" value="1"/>
</dbReference>
<gene>
    <name evidence="3" type="ORF">RI844_11625</name>
</gene>
<feature type="chain" id="PRO_5046605915" description="Fibronectin type III domain-containing protein" evidence="2">
    <location>
        <begin position="20"/>
        <end position="170"/>
    </location>
</feature>